<reference evidence="13" key="1">
    <citation type="submission" date="2022-05" db="EMBL/GenBank/DDBJ databases">
        <title>Description of a novel species of Leclercia; Leclercia tamurae and the Proposal for a Novel Genus Silvania gen. nov. Containing Two Novel Species Silvania hatchlandensis sp. nov. and Silvania confinis sp. nov. Isolated from the Rhizosphere of Oak.</title>
        <authorList>
            <person name="Maddock D.W."/>
            <person name="Brady C.L."/>
            <person name="Denman S."/>
            <person name="Arnold D."/>
        </authorList>
    </citation>
    <scope>NUCLEOTIDE SEQUENCE</scope>
    <source>
        <strain evidence="13">H19S6</strain>
    </source>
</reference>
<comment type="caution">
    <text evidence="13">The sequence shown here is derived from an EMBL/GenBank/DDBJ whole genome shotgun (WGS) entry which is preliminary data.</text>
</comment>
<dbReference type="GO" id="GO:0009297">
    <property type="term" value="P:pilus assembly"/>
    <property type="evidence" value="ECO:0007669"/>
    <property type="project" value="InterPro"/>
</dbReference>
<dbReference type="Pfam" id="PF13954">
    <property type="entry name" value="PapC_N"/>
    <property type="match status" value="1"/>
</dbReference>
<accession>A0A9J6PZS7</accession>
<feature type="domain" description="PapC N-terminal" evidence="12">
    <location>
        <begin position="31"/>
        <end position="174"/>
    </location>
</feature>
<keyword evidence="8 10" id="KW-0472">Membrane</keyword>
<evidence type="ECO:0000256" key="2">
    <source>
        <dbReference type="ARBA" id="ARBA00008064"/>
    </source>
</evidence>
<keyword evidence="6 10" id="KW-0812">Transmembrane</keyword>
<dbReference type="InterPro" id="IPR018030">
    <property type="entry name" value="Fimbrial_membr_usher_CS"/>
</dbReference>
<evidence type="ECO:0000313" key="14">
    <source>
        <dbReference type="Proteomes" id="UP001063816"/>
    </source>
</evidence>
<dbReference type="Proteomes" id="UP001063816">
    <property type="component" value="Unassembled WGS sequence"/>
</dbReference>
<dbReference type="RefSeq" id="WP_271283349.1">
    <property type="nucleotide sequence ID" value="NZ_JAMGZK010000052.1"/>
</dbReference>
<dbReference type="GO" id="GO:0009279">
    <property type="term" value="C:cell outer membrane"/>
    <property type="evidence" value="ECO:0007669"/>
    <property type="project" value="UniProtKB-SubCell"/>
</dbReference>
<dbReference type="Gene3D" id="2.60.40.3110">
    <property type="match status" value="1"/>
</dbReference>
<dbReference type="FunFam" id="2.60.40.3110:FF:000001">
    <property type="entry name" value="Putative fimbrial outer membrane usher"/>
    <property type="match status" value="1"/>
</dbReference>
<keyword evidence="5 10" id="KW-1029">Fimbrium biogenesis</keyword>
<dbReference type="InterPro" id="IPR043142">
    <property type="entry name" value="PapC-like_C_sf"/>
</dbReference>
<dbReference type="Gene3D" id="3.10.20.410">
    <property type="match status" value="1"/>
</dbReference>
<keyword evidence="4" id="KW-1134">Transmembrane beta strand</keyword>
<dbReference type="InterPro" id="IPR037224">
    <property type="entry name" value="PapC_N_sf"/>
</dbReference>
<evidence type="ECO:0000313" key="13">
    <source>
        <dbReference type="EMBL" id="MCU6665807.1"/>
    </source>
</evidence>
<dbReference type="PROSITE" id="PS01151">
    <property type="entry name" value="FIMBRIAL_USHER"/>
    <property type="match status" value="1"/>
</dbReference>
<dbReference type="InterPro" id="IPR042186">
    <property type="entry name" value="FimD_plug_dom"/>
</dbReference>
<proteinExistence type="inferred from homology"/>
<evidence type="ECO:0000256" key="9">
    <source>
        <dbReference type="ARBA" id="ARBA00023237"/>
    </source>
</evidence>
<dbReference type="InterPro" id="IPR000015">
    <property type="entry name" value="Fimb_usher"/>
</dbReference>
<keyword evidence="9 10" id="KW-0998">Cell outer membrane</keyword>
<organism evidence="13 14">
    <name type="scientific">Silvania hatchlandensis</name>
    <dbReference type="NCBI Taxonomy" id="2926469"/>
    <lineage>
        <taxon>Bacteria</taxon>
        <taxon>Pseudomonadati</taxon>
        <taxon>Pseudomonadota</taxon>
        <taxon>Gammaproteobacteria</taxon>
        <taxon>Enterobacterales</taxon>
        <taxon>Enterobacteriaceae</taxon>
        <taxon>Silvania</taxon>
    </lineage>
</organism>
<gene>
    <name evidence="13" type="ORF">M8014_15815</name>
</gene>
<dbReference type="PANTHER" id="PTHR30451">
    <property type="entry name" value="OUTER MEMBRANE USHER PROTEIN"/>
    <property type="match status" value="1"/>
</dbReference>
<dbReference type="AlphaFoldDB" id="A0A9J6PZS7"/>
<dbReference type="Gene3D" id="2.60.40.2610">
    <property type="entry name" value="Outer membrane usher protein FimD, plug domain"/>
    <property type="match status" value="1"/>
</dbReference>
<dbReference type="InterPro" id="IPR025949">
    <property type="entry name" value="PapC-like_C"/>
</dbReference>
<keyword evidence="14" id="KW-1185">Reference proteome</keyword>
<evidence type="ECO:0000256" key="7">
    <source>
        <dbReference type="ARBA" id="ARBA00022729"/>
    </source>
</evidence>
<comment type="subcellular location">
    <subcellularLocation>
        <location evidence="1 10">Cell outer membrane</location>
        <topology evidence="1 10">Multi-pass membrane protein</topology>
    </subcellularLocation>
</comment>
<evidence type="ECO:0000256" key="6">
    <source>
        <dbReference type="ARBA" id="ARBA00022692"/>
    </source>
</evidence>
<evidence type="ECO:0000256" key="8">
    <source>
        <dbReference type="ARBA" id="ARBA00023136"/>
    </source>
</evidence>
<dbReference type="Pfam" id="PF00577">
    <property type="entry name" value="Usher"/>
    <property type="match status" value="1"/>
</dbReference>
<evidence type="ECO:0000256" key="10">
    <source>
        <dbReference type="RuleBase" id="RU003884"/>
    </source>
</evidence>
<keyword evidence="7" id="KW-0732">Signal</keyword>
<dbReference type="SUPFAM" id="SSF141729">
    <property type="entry name" value="FimD N-terminal domain-like"/>
    <property type="match status" value="1"/>
</dbReference>
<protein>
    <submittedName>
        <fullName evidence="13">Fimbrial biogenesis outer membrane usher protein</fullName>
    </submittedName>
</protein>
<evidence type="ECO:0000259" key="11">
    <source>
        <dbReference type="Pfam" id="PF13953"/>
    </source>
</evidence>
<dbReference type="Gene3D" id="2.60.40.2070">
    <property type="match status" value="1"/>
</dbReference>
<keyword evidence="3 10" id="KW-0813">Transport</keyword>
<evidence type="ECO:0000256" key="4">
    <source>
        <dbReference type="ARBA" id="ARBA00022452"/>
    </source>
</evidence>
<dbReference type="GO" id="GO:0015473">
    <property type="term" value="F:fimbrial usher porin activity"/>
    <property type="evidence" value="ECO:0007669"/>
    <property type="project" value="InterPro"/>
</dbReference>
<comment type="similarity">
    <text evidence="2 10">Belongs to the fimbrial export usher family.</text>
</comment>
<sequence>MSVITRRVTFSALQIGLIILVFQRCALAKEYFNPHLLETSDASVPELDLDLFAQDTVPPGDYNVDVYINGSYVDTRTLSFRNDAEKSGSQACLDMTLLKQWNIRTDKYPQLSKTGDPCVQLAAIPDAKEHLDIARQRYELSVPQVGMLTNVRGYVSEERWDEGITAGLLNYSLSGQNVTPRDGGDSDSSQFVSIQPGLNAGPWRLRNYSTWNHDDDGQNWDSVYTYISRDIHALRSQMVVGESNTQPGIFDSTGFTGVMLYSDTEMLPDSQQGFAPVVRGIARTNAEVSVYQNGYVIYKTTVSPGAFAINDIYPTGSSGDLQVVVKESDGSEHRFVVPYASLAVLQREGQGRYSAVMGKTRHESNRTNEFNFVQASAARGIGAGLTLFSGFIQAEDKYTNLLIGAGVNLGELGAFSLDISQAWAQLKKKKASESPSSDEGQSYRLRYSKTLQSTDTTFSLAGYRYSSSGYYSFQNFSDNWNEGDDLNDSGRERNRFDLSISQNTDWGTLAVSLISESYWDDSRMDSLNIGYSNSIGKLSYFVNYAHNKNYASESDDQATNDDAISITFSLPFSAFSNDEQWQSVSANYAVNSDGDNHTTHNLGLTGSMLKDNALNWQASEGYDSSSKKTNGNLNVNYQSSYADLSTGYGYDEYNQRYSYGVRGGAVVHSKGVTLSRALNESIALVQAPGVADVPVAGQANIHTDWFGNAVIPYVRPYHINNVTLDSSDADIANADMDNMNKKLVPTRGAVVLARYQTWLGYKSMMTLDYQGKAVPFGAVVTTEDNDDETVRTNIVGDDGQVYLVGLQPTGMLHVKWGATADKQCQVNYVLPEARQENNIIFYRGQCLAMPVNNG</sequence>
<name>A0A9J6PZS7_9ENTR</name>
<feature type="domain" description="PapC-like C-terminal" evidence="11">
    <location>
        <begin position="764"/>
        <end position="832"/>
    </location>
</feature>
<dbReference type="PANTHER" id="PTHR30451:SF21">
    <property type="entry name" value="FIMBRIAL USHER DOMAIN-CONTAINING PROTEIN YDET-RELATED"/>
    <property type="match status" value="1"/>
</dbReference>
<dbReference type="Pfam" id="PF13953">
    <property type="entry name" value="PapC_C"/>
    <property type="match status" value="1"/>
</dbReference>
<evidence type="ECO:0000256" key="3">
    <source>
        <dbReference type="ARBA" id="ARBA00022448"/>
    </source>
</evidence>
<dbReference type="InterPro" id="IPR025885">
    <property type="entry name" value="PapC_N"/>
</dbReference>
<dbReference type="EMBL" id="JAMGZK010000052">
    <property type="protein sequence ID" value="MCU6665807.1"/>
    <property type="molecule type" value="Genomic_DNA"/>
</dbReference>
<evidence type="ECO:0000259" key="12">
    <source>
        <dbReference type="Pfam" id="PF13954"/>
    </source>
</evidence>
<evidence type="ECO:0000256" key="5">
    <source>
        <dbReference type="ARBA" id="ARBA00022558"/>
    </source>
</evidence>
<evidence type="ECO:0000256" key="1">
    <source>
        <dbReference type="ARBA" id="ARBA00004571"/>
    </source>
</evidence>